<reference evidence="2 3" key="1">
    <citation type="submission" date="2020-10" db="EMBL/GenBank/DDBJ databases">
        <title>Sequencing the genomes of 1000 actinobacteria strains.</title>
        <authorList>
            <person name="Klenk H.-P."/>
        </authorList>
    </citation>
    <scope>NUCLEOTIDE SEQUENCE [LARGE SCALE GENOMIC DNA]</scope>
    <source>
        <strain evidence="2 3">DSM 46744</strain>
    </source>
</reference>
<gene>
    <name evidence="2" type="ORF">H4W34_001650</name>
</gene>
<name>A0ABR9JMQ3_9ACTN</name>
<feature type="region of interest" description="Disordered" evidence="1">
    <location>
        <begin position="19"/>
        <end position="43"/>
    </location>
</feature>
<dbReference type="Proteomes" id="UP000627838">
    <property type="component" value="Unassembled WGS sequence"/>
</dbReference>
<dbReference type="EMBL" id="JADBDZ010000001">
    <property type="protein sequence ID" value="MBE1531817.1"/>
    <property type="molecule type" value="Genomic_DNA"/>
</dbReference>
<dbReference type="NCBIfam" id="NF033525">
    <property type="entry name" value="lasso_albusnod"/>
    <property type="match status" value="1"/>
</dbReference>
<keyword evidence="3" id="KW-1185">Reference proteome</keyword>
<comment type="caution">
    <text evidence="2">The sequence shown here is derived from an EMBL/GenBank/DDBJ whole genome shotgun (WGS) entry which is preliminary data.</text>
</comment>
<feature type="compositionally biased region" description="Basic and acidic residues" evidence="1">
    <location>
        <begin position="34"/>
        <end position="43"/>
    </location>
</feature>
<organism evidence="2 3">
    <name type="scientific">Actinomadura algeriensis</name>
    <dbReference type="NCBI Taxonomy" id="1679523"/>
    <lineage>
        <taxon>Bacteria</taxon>
        <taxon>Bacillati</taxon>
        <taxon>Actinomycetota</taxon>
        <taxon>Actinomycetes</taxon>
        <taxon>Streptosporangiales</taxon>
        <taxon>Thermomonosporaceae</taxon>
        <taxon>Actinomadura</taxon>
    </lineage>
</organism>
<evidence type="ECO:0000313" key="3">
    <source>
        <dbReference type="Proteomes" id="UP000627838"/>
    </source>
</evidence>
<accession>A0ABR9JMQ3</accession>
<sequence>MNQERVRDGEEESPILLLSLGEVSGMTLGQGRGSSEDKRRAYN</sequence>
<evidence type="ECO:0008006" key="4">
    <source>
        <dbReference type="Google" id="ProtNLM"/>
    </source>
</evidence>
<evidence type="ECO:0000313" key="2">
    <source>
        <dbReference type="EMBL" id="MBE1531817.1"/>
    </source>
</evidence>
<evidence type="ECO:0000256" key="1">
    <source>
        <dbReference type="SAM" id="MobiDB-lite"/>
    </source>
</evidence>
<protein>
    <recommendedName>
        <fullName evidence="4">Albusnodin family lasso peptide</fullName>
    </recommendedName>
</protein>
<proteinExistence type="predicted"/>
<dbReference type="RefSeq" id="WP_318783990.1">
    <property type="nucleotide sequence ID" value="NZ_JADBDZ010000001.1"/>
</dbReference>